<proteinExistence type="predicted"/>
<gene>
    <name evidence="2" type="ORF">QQF64_033787</name>
</gene>
<name>A0ABR3MUY6_9TELE</name>
<comment type="caution">
    <text evidence="2">The sequence shown here is derived from an EMBL/GenBank/DDBJ whole genome shotgun (WGS) entry which is preliminary data.</text>
</comment>
<dbReference type="Pfam" id="PF12166">
    <property type="entry name" value="Piezo_cap"/>
    <property type="match status" value="1"/>
</dbReference>
<dbReference type="InterPro" id="IPR027272">
    <property type="entry name" value="Piezo"/>
</dbReference>
<evidence type="ECO:0000313" key="2">
    <source>
        <dbReference type="EMBL" id="KAL1268424.1"/>
    </source>
</evidence>
<evidence type="ECO:0000259" key="1">
    <source>
        <dbReference type="Pfam" id="PF12166"/>
    </source>
</evidence>
<accession>A0ABR3MUY6</accession>
<organism evidence="2 3">
    <name type="scientific">Cirrhinus molitorella</name>
    <name type="common">mud carp</name>
    <dbReference type="NCBI Taxonomy" id="172907"/>
    <lineage>
        <taxon>Eukaryota</taxon>
        <taxon>Metazoa</taxon>
        <taxon>Chordata</taxon>
        <taxon>Craniata</taxon>
        <taxon>Vertebrata</taxon>
        <taxon>Euteleostomi</taxon>
        <taxon>Actinopterygii</taxon>
        <taxon>Neopterygii</taxon>
        <taxon>Teleostei</taxon>
        <taxon>Ostariophysi</taxon>
        <taxon>Cypriniformes</taxon>
        <taxon>Cyprinidae</taxon>
        <taxon>Labeoninae</taxon>
        <taxon>Labeonini</taxon>
        <taxon>Cirrhinus</taxon>
    </lineage>
</organism>
<dbReference type="EMBL" id="JAYMGO010000009">
    <property type="protein sequence ID" value="KAL1268424.1"/>
    <property type="molecule type" value="Genomic_DNA"/>
</dbReference>
<sequence>MSAQEHNLIPYSQSAFQKMSSHFATYPSAMQFIVNYMAEDIVTAKVKSDASRLWNVSPASRDAMIYELSNSSHFYITLRWTLQRNASLVINAEAAGEHTVKFEDSVLREELVSMLRGTRIRPV</sequence>
<dbReference type="InterPro" id="IPR031334">
    <property type="entry name" value="Piezo_cap_dom"/>
</dbReference>
<protein>
    <recommendedName>
        <fullName evidence="1">Piezo non-specific cation channel cap domain-containing protein</fullName>
    </recommendedName>
</protein>
<feature type="domain" description="Piezo non-specific cation channel cap" evidence="1">
    <location>
        <begin position="9"/>
        <end position="119"/>
    </location>
</feature>
<dbReference type="PANTHER" id="PTHR47049">
    <property type="entry name" value="PIEZO-TYPE MECHANOSENSITIVE ION CHANNEL HOMOLOG"/>
    <property type="match status" value="1"/>
</dbReference>
<dbReference type="PANTHER" id="PTHR47049:SF7">
    <property type="entry name" value="PIEZO-TYPE MECHANOSENSITIVE ION CHANNEL COMPONENT 2 ISOFORM X1"/>
    <property type="match status" value="1"/>
</dbReference>
<evidence type="ECO:0000313" key="3">
    <source>
        <dbReference type="Proteomes" id="UP001558613"/>
    </source>
</evidence>
<dbReference type="Proteomes" id="UP001558613">
    <property type="component" value="Unassembled WGS sequence"/>
</dbReference>
<keyword evidence="3" id="KW-1185">Reference proteome</keyword>
<reference evidence="2 3" key="1">
    <citation type="submission" date="2023-09" db="EMBL/GenBank/DDBJ databases">
        <authorList>
            <person name="Wang M."/>
        </authorList>
    </citation>
    <scope>NUCLEOTIDE SEQUENCE [LARGE SCALE GENOMIC DNA]</scope>
    <source>
        <strain evidence="2">GT-2023</strain>
        <tissue evidence="2">Liver</tissue>
    </source>
</reference>